<dbReference type="AlphaFoldDB" id="A0A9N9EDA2"/>
<evidence type="ECO:0000313" key="1">
    <source>
        <dbReference type="EMBL" id="CAG8672732.1"/>
    </source>
</evidence>
<feature type="non-terminal residue" evidence="1">
    <location>
        <position position="1"/>
    </location>
</feature>
<protein>
    <submittedName>
        <fullName evidence="1">6145_t:CDS:1</fullName>
    </submittedName>
</protein>
<comment type="caution">
    <text evidence="1">The sequence shown here is derived from an EMBL/GenBank/DDBJ whole genome shotgun (WGS) entry which is preliminary data.</text>
</comment>
<proteinExistence type="predicted"/>
<keyword evidence="2" id="KW-1185">Reference proteome</keyword>
<reference evidence="1" key="1">
    <citation type="submission" date="2021-06" db="EMBL/GenBank/DDBJ databases">
        <authorList>
            <person name="Kallberg Y."/>
            <person name="Tangrot J."/>
            <person name="Rosling A."/>
        </authorList>
    </citation>
    <scope>NUCLEOTIDE SEQUENCE</scope>
    <source>
        <strain evidence="1">MT106</strain>
    </source>
</reference>
<dbReference type="OrthoDB" id="2433784at2759"/>
<gene>
    <name evidence="1" type="ORF">AGERDE_LOCUS12332</name>
</gene>
<sequence>RRESISSSTSSTYTFTSSLSNETISGRQLSTVWEFFIRGSTKSPGHFFAICKFCQAKWARGEPLKLEAHLALNCSKMEDEVQQVYLLCVAQRNDLDKELKKRKLNDEQSSLTRFFLYRSEGGLSEGQKNSIDNSLLKAFVVCGIAFSVVENSFFIDLFQNLCPDYQPPSSETLSE</sequence>
<name>A0A9N9EDA2_9GLOM</name>
<dbReference type="EMBL" id="CAJVPL010008062">
    <property type="protein sequence ID" value="CAG8672732.1"/>
    <property type="molecule type" value="Genomic_DNA"/>
</dbReference>
<dbReference type="Proteomes" id="UP000789831">
    <property type="component" value="Unassembled WGS sequence"/>
</dbReference>
<accession>A0A9N9EDA2</accession>
<organism evidence="1 2">
    <name type="scientific">Ambispora gerdemannii</name>
    <dbReference type="NCBI Taxonomy" id="144530"/>
    <lineage>
        <taxon>Eukaryota</taxon>
        <taxon>Fungi</taxon>
        <taxon>Fungi incertae sedis</taxon>
        <taxon>Mucoromycota</taxon>
        <taxon>Glomeromycotina</taxon>
        <taxon>Glomeromycetes</taxon>
        <taxon>Archaeosporales</taxon>
        <taxon>Ambisporaceae</taxon>
        <taxon>Ambispora</taxon>
    </lineage>
</organism>
<evidence type="ECO:0000313" key="2">
    <source>
        <dbReference type="Proteomes" id="UP000789831"/>
    </source>
</evidence>